<dbReference type="STRING" id="477680.SAMN05421788_104436"/>
<keyword evidence="1" id="KW-0732">Signal</keyword>
<evidence type="ECO:0008006" key="4">
    <source>
        <dbReference type="Google" id="ProtNLM"/>
    </source>
</evidence>
<dbReference type="AlphaFoldDB" id="A0A173MRA9"/>
<dbReference type="InterPro" id="IPR038636">
    <property type="entry name" value="Wzi_sf"/>
</dbReference>
<gene>
    <name evidence="2" type="ORF">SAMN05421788_104436</name>
</gene>
<dbReference type="RefSeq" id="WP_076379744.1">
    <property type="nucleotide sequence ID" value="NZ_AP017422.1"/>
</dbReference>
<feature type="chain" id="PRO_5030023316" description="Capsule assembly protein Wzi" evidence="1">
    <location>
        <begin position="23"/>
        <end position="564"/>
    </location>
</feature>
<sequence length="564" mass="64524">MQGTKKILLLSVAITMASTLFSQSDYISLGTKQYQLLDRLDIKLRNDSILGYTTTKPYNRQKVTARIAELDSIIQTGTSLPIDLSKVDLYNIKRLLLDNSEWAPAYLDSFPIKKPVFKTFYKDPGHMYAVNSKDFTLRVDPLLNLQYGSANDGTGSIYVNARGISFRGTIANKLGFYASVQETQELDPGYVRDFEAKYQAVPGQGYYKHTGSKAFDYTDARGGITFNSGKHFDFVFGFDKLFIGNGFRSLFLSDFSNSYLFFKINTRVWKFNYQNIFAEQTAPFTYAYGDNLRPKKYMAAHHLSFQAAKWINIGLFESISFGRSNGFALSYLNPVIFYREIERNEGSPDKASVGLDFKINASKRTQFYGQLLINELVMNEILHYGRGDWRNKQALQLGVKYIDALGVKNLDLQAEANIVRPFVYTHYDSAGSFTHYNQPLAHPLGANFKEFILLAKYQPLPKLYLQGKIIAYKQGLDSAGYNFGSNLFLNYESRVRDQQLFIGSGTPVNSVTLGFNASYEIFENMFVDFNSTYRTYNIQKQEKTNVFYYTIGFRVNLQRREFDF</sequence>
<keyword evidence="3" id="KW-1185">Reference proteome</keyword>
<evidence type="ECO:0000313" key="2">
    <source>
        <dbReference type="EMBL" id="SIT18395.1"/>
    </source>
</evidence>
<proteinExistence type="predicted"/>
<accession>A0A173MRA9</accession>
<feature type="signal peptide" evidence="1">
    <location>
        <begin position="1"/>
        <end position="22"/>
    </location>
</feature>
<protein>
    <recommendedName>
        <fullName evidence="4">Capsule assembly protein Wzi</fullName>
    </recommendedName>
</protein>
<dbReference type="Gene3D" id="2.40.160.130">
    <property type="entry name" value="Capsule assembly protein Wzi"/>
    <property type="match status" value="1"/>
</dbReference>
<name>A0A173MRA9_9BACT</name>
<dbReference type="Proteomes" id="UP000186917">
    <property type="component" value="Unassembled WGS sequence"/>
</dbReference>
<dbReference type="OrthoDB" id="9808260at2"/>
<evidence type="ECO:0000256" key="1">
    <source>
        <dbReference type="SAM" id="SignalP"/>
    </source>
</evidence>
<reference evidence="3" key="1">
    <citation type="submission" date="2017-01" db="EMBL/GenBank/DDBJ databases">
        <authorList>
            <person name="Varghese N."/>
            <person name="Submissions S."/>
        </authorList>
    </citation>
    <scope>NUCLEOTIDE SEQUENCE [LARGE SCALE GENOMIC DNA]</scope>
    <source>
        <strain evidence="3">DSM 21054</strain>
    </source>
</reference>
<organism evidence="2 3">
    <name type="scientific">Filimonas lacunae</name>
    <dbReference type="NCBI Taxonomy" id="477680"/>
    <lineage>
        <taxon>Bacteria</taxon>
        <taxon>Pseudomonadati</taxon>
        <taxon>Bacteroidota</taxon>
        <taxon>Chitinophagia</taxon>
        <taxon>Chitinophagales</taxon>
        <taxon>Chitinophagaceae</taxon>
        <taxon>Filimonas</taxon>
    </lineage>
</organism>
<dbReference type="KEGG" id="fln:FLA_6254"/>
<dbReference type="EMBL" id="FTOR01000004">
    <property type="protein sequence ID" value="SIT18395.1"/>
    <property type="molecule type" value="Genomic_DNA"/>
</dbReference>
<evidence type="ECO:0000313" key="3">
    <source>
        <dbReference type="Proteomes" id="UP000186917"/>
    </source>
</evidence>